<dbReference type="FunFam" id="3.30.70.330:FF:000330">
    <property type="entry name" value="RNA-binding motif protein 26"/>
    <property type="match status" value="1"/>
</dbReference>
<dbReference type="PANTHER" id="PTHR14398">
    <property type="entry name" value="RNA RECOGNITION RRM/RNP DOMAIN"/>
    <property type="match status" value="1"/>
</dbReference>
<dbReference type="PANTHER" id="PTHR14398:SF0">
    <property type="entry name" value="ZINC FINGER PROTEIN SWM"/>
    <property type="match status" value="1"/>
</dbReference>
<keyword evidence="4" id="KW-0694">RNA-binding</keyword>
<feature type="compositionally biased region" description="Low complexity" evidence="8">
    <location>
        <begin position="308"/>
        <end position="317"/>
    </location>
</feature>
<dbReference type="InterPro" id="IPR045137">
    <property type="entry name" value="RBM26/27"/>
</dbReference>
<dbReference type="InterPro" id="IPR035979">
    <property type="entry name" value="RBD_domain_sf"/>
</dbReference>
<evidence type="ECO:0000256" key="6">
    <source>
        <dbReference type="PROSITE-ProRule" id="PRU00723"/>
    </source>
</evidence>
<keyword evidence="10" id="KW-1185">Reference proteome</keyword>
<protein>
    <submittedName>
        <fullName evidence="11 12">Zinc finger protein swm</fullName>
    </submittedName>
</protein>
<evidence type="ECO:0000256" key="2">
    <source>
        <dbReference type="ARBA" id="ARBA00022771"/>
    </source>
</evidence>
<dbReference type="PROSITE" id="PS50103">
    <property type="entry name" value="ZF_C3H1"/>
    <property type="match status" value="1"/>
</dbReference>
<feature type="compositionally biased region" description="Basic residues" evidence="8">
    <location>
        <begin position="230"/>
        <end position="245"/>
    </location>
</feature>
<sequence>MILENSDKLKDWLSVVLEPLCDADSSALARYVIALLKKDKSDKDLKRIMIEQLDVFLSEETTRFVDRLFDAIASEEYLSMPTPMPTSTASIAELELEHDVDGVADIEAAVNSSPPPPTTAPKDIVIKADGNQQQLSSDNNSREIATEESSASMPTDANTTGTHNTKIAFDHKTKDSHSQQQQIMHHHHSSGSGGGSVNASGFVRSASPPLRSSGPAGAYAADKENQPRDSRRRRASLRSRSRSRSRSNERSFRRSRSRDRRISEREKSQRQFRNKSPPGGASEQRHRRNNNNSSTNSTNNFDRRRIGSNNNSNNNSNTDERNQRFGKGRHSPRSRSISPESRNARRGNNNSNNNNANTMEAAACSSVAVVAAAVPMPLPVSHPVATMGRQRCRDFDEKGYCVRGETCPWDHGINPVVFEGINNSALMMSMREYNPDAPEIWARGGPAGVPGVPQPGGGQPQSLPVPPQGGQSSINPFSGNVRACAPHGVPNPADYARQPGQAPQVPAPPPMMPFPFNPTAVTTPLQRQLIPIPVMDGGVGGGVGSGGSGGLPADMGKRRFELEDSVAIADVPSKMRKLPINSRLGPRVNPNMQQHNSSLELRKVPRGLNTIAHLNNHFAKFGKIVNIQVSYEGDPEAAIVTFSTHAEANVAYRSTEAVLNNRFIKVFWHNDNSNSNSNSNNNTNNNNIINETGNPNVNRKSQYHLHNVPAMPTPNADSAKITNTNNSSQVILGTTLGDTTNALAVPTTEQGLASTAAPASMRLKLNTNTTSANVSANGGARGLTPAANAASIRKKQEEQQKAMHQLANGLRKRKQELLQSYVKQMKTALELVERMDQQDVQRAPTLETIKVLQATIDKLRKDVHADQDQLQAQIQQQQQQQQTLPVKKTKEQQKKELLDMELELIAQQQEGNDTTVIQKRLEELQRTLSASTGGGSLSGSGGAKLPGGGARKRATYPEGPTRVDRRPKAIVVTGFAAEEADFVLGHFKHFGEISKHDVDREIPQLILSYSTRLNAEQAVLRGKIFKDKRLQISWAPVVTTPVVPMGAPANKSSGALSTSASGDKLDNPKQLHSSVSESESLLGSDTLPELRLEDEEEDEESEDRSWRR</sequence>
<evidence type="ECO:0000313" key="12">
    <source>
        <dbReference type="RefSeq" id="XP_030079145.1"/>
    </source>
</evidence>
<dbReference type="RefSeq" id="XP_030079145.1">
    <property type="nucleotide sequence ID" value="XM_030223285.1"/>
</dbReference>
<reference evidence="11 12" key="1">
    <citation type="submission" date="2025-04" db="UniProtKB">
        <authorList>
            <consortium name="RefSeq"/>
        </authorList>
    </citation>
    <scope>IDENTIFICATION</scope>
    <source>
        <strain evidence="11 12">15085-1641.00</strain>
        <tissue evidence="11 12">Whole body</tissue>
    </source>
</reference>
<feature type="coiled-coil region" evidence="7">
    <location>
        <begin position="818"/>
        <end position="910"/>
    </location>
</feature>
<feature type="region of interest" description="Disordered" evidence="8">
    <location>
        <begin position="929"/>
        <end position="962"/>
    </location>
</feature>
<evidence type="ECO:0000256" key="8">
    <source>
        <dbReference type="SAM" id="MobiDB-lite"/>
    </source>
</evidence>
<dbReference type="SUPFAM" id="SSF54928">
    <property type="entry name" value="RNA-binding domain, RBD"/>
    <property type="match status" value="2"/>
</dbReference>
<dbReference type="Pfam" id="PF01480">
    <property type="entry name" value="PWI"/>
    <property type="match status" value="1"/>
</dbReference>
<dbReference type="OMA" id="ITYDSHA"/>
<dbReference type="CTD" id="35235"/>
<feature type="region of interest" description="Disordered" evidence="8">
    <location>
        <begin position="130"/>
        <end position="357"/>
    </location>
</feature>
<evidence type="ECO:0000256" key="4">
    <source>
        <dbReference type="ARBA" id="ARBA00022884"/>
    </source>
</evidence>
<evidence type="ECO:0000256" key="7">
    <source>
        <dbReference type="SAM" id="Coils"/>
    </source>
</evidence>
<dbReference type="InterPro" id="IPR012677">
    <property type="entry name" value="Nucleotide-bd_a/b_plait_sf"/>
</dbReference>
<feature type="compositionally biased region" description="Basic residues" evidence="8">
    <location>
        <begin position="324"/>
        <end position="333"/>
    </location>
</feature>
<dbReference type="OrthoDB" id="443401at2759"/>
<feature type="compositionally biased region" description="Polar residues" evidence="8">
    <location>
        <begin position="1050"/>
        <end position="1061"/>
    </location>
</feature>
<dbReference type="GO" id="GO:0005634">
    <property type="term" value="C:nucleus"/>
    <property type="evidence" value="ECO:0007669"/>
    <property type="project" value="TreeGrafter"/>
</dbReference>
<keyword evidence="1 6" id="KW-0479">Metal-binding</keyword>
<feature type="compositionally biased region" description="Polar residues" evidence="8">
    <location>
        <begin position="146"/>
        <end position="165"/>
    </location>
</feature>
<feature type="compositionally biased region" description="Basic and acidic residues" evidence="8">
    <location>
        <begin position="168"/>
        <end position="177"/>
    </location>
</feature>
<feature type="compositionally biased region" description="Acidic residues" evidence="8">
    <location>
        <begin position="1092"/>
        <end position="1102"/>
    </location>
</feature>
<dbReference type="KEGG" id="dhe:111594755"/>
<keyword evidence="2 6" id="KW-0863">Zinc-finger</keyword>
<dbReference type="InterPro" id="IPR000571">
    <property type="entry name" value="Znf_CCCH"/>
</dbReference>
<evidence type="ECO:0000256" key="5">
    <source>
        <dbReference type="ARBA" id="ARBA00023054"/>
    </source>
</evidence>
<dbReference type="Proteomes" id="UP000504633">
    <property type="component" value="Unplaced"/>
</dbReference>
<feature type="zinc finger region" description="C3H1-type" evidence="6">
    <location>
        <begin position="386"/>
        <end position="414"/>
    </location>
</feature>
<evidence type="ECO:0000256" key="3">
    <source>
        <dbReference type="ARBA" id="ARBA00022833"/>
    </source>
</evidence>
<dbReference type="GO" id="GO:0003723">
    <property type="term" value="F:RNA binding"/>
    <property type="evidence" value="ECO:0007669"/>
    <property type="project" value="UniProtKB-KW"/>
</dbReference>
<keyword evidence="5 7" id="KW-0175">Coiled coil</keyword>
<feature type="compositionally biased region" description="Polar residues" evidence="8">
    <location>
        <begin position="130"/>
        <end position="139"/>
    </location>
</feature>
<dbReference type="AlphaFoldDB" id="A0A6J2SSN1"/>
<feature type="compositionally biased region" description="Gly residues" evidence="8">
    <location>
        <begin position="932"/>
        <end position="949"/>
    </location>
</feature>
<evidence type="ECO:0000256" key="1">
    <source>
        <dbReference type="ARBA" id="ARBA00022723"/>
    </source>
</evidence>
<dbReference type="GeneID" id="111594755"/>
<dbReference type="RefSeq" id="XP_030079144.1">
    <property type="nucleotide sequence ID" value="XM_030223284.1"/>
</dbReference>
<dbReference type="Gene3D" id="1.20.1390.10">
    <property type="entry name" value="PWI domain"/>
    <property type="match status" value="1"/>
</dbReference>
<feature type="compositionally biased region" description="Low complexity" evidence="8">
    <location>
        <begin position="334"/>
        <end position="357"/>
    </location>
</feature>
<organism evidence="10 12">
    <name type="scientific">Drosophila hydei</name>
    <name type="common">Fruit fly</name>
    <dbReference type="NCBI Taxonomy" id="7224"/>
    <lineage>
        <taxon>Eukaryota</taxon>
        <taxon>Metazoa</taxon>
        <taxon>Ecdysozoa</taxon>
        <taxon>Arthropoda</taxon>
        <taxon>Hexapoda</taxon>
        <taxon>Insecta</taxon>
        <taxon>Pterygota</taxon>
        <taxon>Neoptera</taxon>
        <taxon>Endopterygota</taxon>
        <taxon>Diptera</taxon>
        <taxon>Brachycera</taxon>
        <taxon>Muscomorpha</taxon>
        <taxon>Ephydroidea</taxon>
        <taxon>Drosophilidae</taxon>
        <taxon>Drosophila</taxon>
    </lineage>
</organism>
<dbReference type="InterPro" id="IPR002483">
    <property type="entry name" value="PWI_dom"/>
</dbReference>
<feature type="compositionally biased region" description="Low complexity" evidence="8">
    <location>
        <begin position="1073"/>
        <end position="1084"/>
    </location>
</feature>
<evidence type="ECO:0000313" key="10">
    <source>
        <dbReference type="Proteomes" id="UP000504633"/>
    </source>
</evidence>
<gene>
    <name evidence="11 12" type="primary">LOC111594755</name>
</gene>
<feature type="domain" description="C3H1-type" evidence="9">
    <location>
        <begin position="386"/>
        <end position="414"/>
    </location>
</feature>
<keyword evidence="3 6" id="KW-0862">Zinc</keyword>
<accession>A0A6J2SSN1</accession>
<feature type="compositionally biased region" description="Low complexity" evidence="8">
    <location>
        <begin position="290"/>
        <end position="300"/>
    </location>
</feature>
<dbReference type="Pfam" id="PF14605">
    <property type="entry name" value="Nup35_RRM_2"/>
    <property type="match status" value="1"/>
</dbReference>
<dbReference type="CDD" id="cd12257">
    <property type="entry name" value="RRM1_RBM26_like"/>
    <property type="match status" value="1"/>
</dbReference>
<dbReference type="FunFam" id="3.30.70.330:FF:000622">
    <property type="entry name" value="Uncharacterized protein, isoform B"/>
    <property type="match status" value="1"/>
</dbReference>
<dbReference type="Gene3D" id="3.30.70.330">
    <property type="match status" value="2"/>
</dbReference>
<dbReference type="CDD" id="cd12258">
    <property type="entry name" value="RRM2_RBM26_like"/>
    <property type="match status" value="1"/>
</dbReference>
<evidence type="ECO:0000313" key="11">
    <source>
        <dbReference type="RefSeq" id="XP_030079144.1"/>
    </source>
</evidence>
<dbReference type="GO" id="GO:0008270">
    <property type="term" value="F:zinc ion binding"/>
    <property type="evidence" value="ECO:0007669"/>
    <property type="project" value="UniProtKB-KW"/>
</dbReference>
<feature type="region of interest" description="Disordered" evidence="8">
    <location>
        <begin position="444"/>
        <end position="471"/>
    </location>
</feature>
<feature type="compositionally biased region" description="Basic and acidic residues" evidence="8">
    <location>
        <begin position="260"/>
        <end position="269"/>
    </location>
</feature>
<name>A0A6J2SSN1_DROHY</name>
<dbReference type="InterPro" id="IPR039511">
    <property type="entry name" value="RBM26-like_RRM2"/>
</dbReference>
<feature type="region of interest" description="Disordered" evidence="8">
    <location>
        <begin position="1042"/>
        <end position="1108"/>
    </location>
</feature>
<evidence type="ECO:0000259" key="9">
    <source>
        <dbReference type="PROSITE" id="PS50103"/>
    </source>
</evidence>
<proteinExistence type="predicted"/>